<dbReference type="CDD" id="cd00371">
    <property type="entry name" value="HMA"/>
    <property type="match status" value="1"/>
</dbReference>
<proteinExistence type="predicted"/>
<sequence>MTQAMQVKGMTCGHCARAVTGAIQARDPAATVQVDLAAGTVQAETTLSRAELAAAIAAEGYTVTG</sequence>
<evidence type="ECO:0000259" key="2">
    <source>
        <dbReference type="PROSITE" id="PS50846"/>
    </source>
</evidence>
<accession>A0ABX1E5B6</accession>
<dbReference type="Pfam" id="PF00403">
    <property type="entry name" value="HMA"/>
    <property type="match status" value="1"/>
</dbReference>
<evidence type="ECO:0000313" key="4">
    <source>
        <dbReference type="Proteomes" id="UP000787635"/>
    </source>
</evidence>
<organism evidence="3 4">
    <name type="scientific">Falsiroseomonas selenitidurans</name>
    <dbReference type="NCBI Taxonomy" id="2716335"/>
    <lineage>
        <taxon>Bacteria</taxon>
        <taxon>Pseudomonadati</taxon>
        <taxon>Pseudomonadota</taxon>
        <taxon>Alphaproteobacteria</taxon>
        <taxon>Acetobacterales</taxon>
        <taxon>Roseomonadaceae</taxon>
        <taxon>Falsiroseomonas</taxon>
    </lineage>
</organism>
<dbReference type="EMBL" id="JAAVNE010000026">
    <property type="protein sequence ID" value="NKC32375.1"/>
    <property type="molecule type" value="Genomic_DNA"/>
</dbReference>
<comment type="caution">
    <text evidence="3">The sequence shown here is derived from an EMBL/GenBank/DDBJ whole genome shotgun (WGS) entry which is preliminary data.</text>
</comment>
<dbReference type="PROSITE" id="PS01047">
    <property type="entry name" value="HMA_1"/>
    <property type="match status" value="1"/>
</dbReference>
<reference evidence="3 4" key="1">
    <citation type="submission" date="2020-03" db="EMBL/GenBank/DDBJ databases">
        <title>Roseomonas selenitidurans sp. nov. isolated from urban soil.</title>
        <authorList>
            <person name="Liu H."/>
        </authorList>
    </citation>
    <scope>NUCLEOTIDE SEQUENCE [LARGE SCALE GENOMIC DNA]</scope>
    <source>
        <strain evidence="3 4">BU-1</strain>
    </source>
</reference>
<evidence type="ECO:0000313" key="3">
    <source>
        <dbReference type="EMBL" id="NKC32375.1"/>
    </source>
</evidence>
<keyword evidence="4" id="KW-1185">Reference proteome</keyword>
<protein>
    <submittedName>
        <fullName evidence="3">Heavy-metal-associated domain-containing protein</fullName>
    </submittedName>
</protein>
<keyword evidence="1" id="KW-0479">Metal-binding</keyword>
<feature type="domain" description="HMA" evidence="2">
    <location>
        <begin position="1"/>
        <end position="64"/>
    </location>
</feature>
<evidence type="ECO:0000256" key="1">
    <source>
        <dbReference type="ARBA" id="ARBA00022723"/>
    </source>
</evidence>
<name>A0ABX1E5B6_9PROT</name>
<dbReference type="InterPro" id="IPR036163">
    <property type="entry name" value="HMA_dom_sf"/>
</dbReference>
<dbReference type="SUPFAM" id="SSF55008">
    <property type="entry name" value="HMA, heavy metal-associated domain"/>
    <property type="match status" value="1"/>
</dbReference>
<gene>
    <name evidence="3" type="ORF">HEQ75_16040</name>
</gene>
<dbReference type="PROSITE" id="PS50846">
    <property type="entry name" value="HMA_2"/>
    <property type="match status" value="1"/>
</dbReference>
<dbReference type="Proteomes" id="UP000787635">
    <property type="component" value="Unassembled WGS sequence"/>
</dbReference>
<dbReference type="InterPro" id="IPR006121">
    <property type="entry name" value="HMA_dom"/>
</dbReference>
<dbReference type="Gene3D" id="3.30.70.100">
    <property type="match status" value="1"/>
</dbReference>
<dbReference type="InterPro" id="IPR017969">
    <property type="entry name" value="Heavy-metal-associated_CS"/>
</dbReference>
<dbReference type="RefSeq" id="WP_168032394.1">
    <property type="nucleotide sequence ID" value="NZ_JAAVNE010000026.1"/>
</dbReference>